<sequence length="94" mass="10616">SLQEVALLNLAHPSMRTLPTLFLLLCLLMALLPAANAYSSYDSQEDTGNLLRVLQRIIRRRSLPNNVEREFNEFSAPAKRHARIGGTIVMGRRK</sequence>
<dbReference type="EMBL" id="BTSY01000001">
    <property type="protein sequence ID" value="GMT09671.1"/>
    <property type="molecule type" value="Genomic_DNA"/>
</dbReference>
<feature type="signal peptide" evidence="1">
    <location>
        <begin position="1"/>
        <end position="37"/>
    </location>
</feature>
<evidence type="ECO:0000256" key="1">
    <source>
        <dbReference type="SAM" id="SignalP"/>
    </source>
</evidence>
<protein>
    <submittedName>
        <fullName evidence="2">Uncharacterized protein</fullName>
    </submittedName>
</protein>
<dbReference type="Proteomes" id="UP001432322">
    <property type="component" value="Unassembled WGS sequence"/>
</dbReference>
<reference evidence="2" key="1">
    <citation type="submission" date="2023-10" db="EMBL/GenBank/DDBJ databases">
        <title>Genome assembly of Pristionchus species.</title>
        <authorList>
            <person name="Yoshida K."/>
            <person name="Sommer R.J."/>
        </authorList>
    </citation>
    <scope>NUCLEOTIDE SEQUENCE</scope>
    <source>
        <strain evidence="2">RS5133</strain>
    </source>
</reference>
<organism evidence="2 3">
    <name type="scientific">Pristionchus fissidentatus</name>
    <dbReference type="NCBI Taxonomy" id="1538716"/>
    <lineage>
        <taxon>Eukaryota</taxon>
        <taxon>Metazoa</taxon>
        <taxon>Ecdysozoa</taxon>
        <taxon>Nematoda</taxon>
        <taxon>Chromadorea</taxon>
        <taxon>Rhabditida</taxon>
        <taxon>Rhabditina</taxon>
        <taxon>Diplogasteromorpha</taxon>
        <taxon>Diplogasteroidea</taxon>
        <taxon>Neodiplogasteridae</taxon>
        <taxon>Pristionchus</taxon>
    </lineage>
</organism>
<dbReference type="AlphaFoldDB" id="A0AAV5UR87"/>
<name>A0AAV5UR87_9BILA</name>
<evidence type="ECO:0000313" key="3">
    <source>
        <dbReference type="Proteomes" id="UP001432322"/>
    </source>
</evidence>
<comment type="caution">
    <text evidence="2">The sequence shown here is derived from an EMBL/GenBank/DDBJ whole genome shotgun (WGS) entry which is preliminary data.</text>
</comment>
<keyword evidence="3" id="KW-1185">Reference proteome</keyword>
<evidence type="ECO:0000313" key="2">
    <source>
        <dbReference type="EMBL" id="GMT09671.1"/>
    </source>
</evidence>
<keyword evidence="1" id="KW-0732">Signal</keyword>
<accession>A0AAV5UR87</accession>
<feature type="non-terminal residue" evidence="2">
    <location>
        <position position="1"/>
    </location>
</feature>
<proteinExistence type="predicted"/>
<feature type="chain" id="PRO_5043786669" evidence="1">
    <location>
        <begin position="38"/>
        <end position="94"/>
    </location>
</feature>
<gene>
    <name evidence="2" type="ORF">PFISCL1PPCAC_968</name>
</gene>